<evidence type="ECO:0000313" key="2">
    <source>
        <dbReference type="EMBL" id="CAF3900535.1"/>
    </source>
</evidence>
<evidence type="ECO:0000313" key="3">
    <source>
        <dbReference type="Proteomes" id="UP000663823"/>
    </source>
</evidence>
<dbReference type="EMBL" id="CAJOAX010004328">
    <property type="protein sequence ID" value="CAF3900535.1"/>
    <property type="molecule type" value="Genomic_DNA"/>
</dbReference>
<organism evidence="2 3">
    <name type="scientific">Rotaria sordida</name>
    <dbReference type="NCBI Taxonomy" id="392033"/>
    <lineage>
        <taxon>Eukaryota</taxon>
        <taxon>Metazoa</taxon>
        <taxon>Spiralia</taxon>
        <taxon>Gnathifera</taxon>
        <taxon>Rotifera</taxon>
        <taxon>Eurotatoria</taxon>
        <taxon>Bdelloidea</taxon>
        <taxon>Philodinida</taxon>
        <taxon>Philodinidae</taxon>
        <taxon>Rotaria</taxon>
    </lineage>
</organism>
<reference evidence="2" key="1">
    <citation type="submission" date="2021-02" db="EMBL/GenBank/DDBJ databases">
        <authorList>
            <person name="Nowell W R."/>
        </authorList>
    </citation>
    <scope>NUCLEOTIDE SEQUENCE</scope>
</reference>
<dbReference type="Proteomes" id="UP000663882">
    <property type="component" value="Unassembled WGS sequence"/>
</dbReference>
<proteinExistence type="predicted"/>
<name>A0A819HHQ7_9BILA</name>
<protein>
    <submittedName>
        <fullName evidence="2">Uncharacterized protein</fullName>
    </submittedName>
</protein>
<gene>
    <name evidence="2" type="ORF">OTI717_LOCUS23760</name>
    <name evidence="1" type="ORF">RFH988_LOCUS9661</name>
</gene>
<comment type="caution">
    <text evidence="2">The sequence shown here is derived from an EMBL/GenBank/DDBJ whole genome shotgun (WGS) entry which is preliminary data.</text>
</comment>
<dbReference type="EMBL" id="CAJNOO010000347">
    <property type="protein sequence ID" value="CAF0914474.1"/>
    <property type="molecule type" value="Genomic_DNA"/>
</dbReference>
<evidence type="ECO:0000313" key="1">
    <source>
        <dbReference type="EMBL" id="CAF0914474.1"/>
    </source>
</evidence>
<accession>A0A819HHQ7</accession>
<sequence length="75" mass="8876">MSYPSSYASEQRAFLRCHFSPISCKRSLFDSEKNQNPPSIINKNNFQTCMSHNKPIWFCLRDPSQYTFENIHQNN</sequence>
<dbReference type="Proteomes" id="UP000663823">
    <property type="component" value="Unassembled WGS sequence"/>
</dbReference>
<dbReference type="OrthoDB" id="9973610at2759"/>
<dbReference type="AlphaFoldDB" id="A0A819HHQ7"/>